<feature type="compositionally biased region" description="Basic and acidic residues" evidence="5">
    <location>
        <begin position="232"/>
        <end position="242"/>
    </location>
</feature>
<evidence type="ECO:0000313" key="8">
    <source>
        <dbReference type="Proteomes" id="UP000799767"/>
    </source>
</evidence>
<name>A0A6A6PNC4_9PEZI</name>
<dbReference type="Proteomes" id="UP000799767">
    <property type="component" value="Unassembled WGS sequence"/>
</dbReference>
<sequence length="251" mass="27839">KRPAALLRLPASIRTATCLQCRQLHRLNAPTPSIPKPTPFVPDVQTFLTLIGRNLSQHATKIPSWEALFTLSGQQLREAGVEPARARRYLLWWRDRFRNGISGIGGDMANVKDGVAELRIAEVPSQRKTDSMATLSKDAGMRKVIVNSPPSLPEATTVKAEEGAATEDKPVHILPLLRLRDASEAKPLSGVKIIHGTAISGRGIEYVKGYPGFARLKVKEGLWENRRGHKVDGGERRKAEVRAKRRVQERK</sequence>
<organism evidence="7 8">
    <name type="scientific">Neohortaea acidophila</name>
    <dbReference type="NCBI Taxonomy" id="245834"/>
    <lineage>
        <taxon>Eukaryota</taxon>
        <taxon>Fungi</taxon>
        <taxon>Dikarya</taxon>
        <taxon>Ascomycota</taxon>
        <taxon>Pezizomycotina</taxon>
        <taxon>Dothideomycetes</taxon>
        <taxon>Dothideomycetidae</taxon>
        <taxon>Mycosphaerellales</taxon>
        <taxon>Teratosphaeriaceae</taxon>
        <taxon>Neohortaea</taxon>
    </lineage>
</organism>
<feature type="non-terminal residue" evidence="7">
    <location>
        <position position="251"/>
    </location>
</feature>
<protein>
    <recommendedName>
        <fullName evidence="4">Small ribosomal subunit protein mS41</fullName>
    </recommendedName>
</protein>
<dbReference type="PANTHER" id="PTHR28235:SF1">
    <property type="entry name" value="SMALL RIBOSOMAL SUBUNIT PROTEIN MS41"/>
    <property type="match status" value="1"/>
</dbReference>
<feature type="region of interest" description="Disordered" evidence="5">
    <location>
        <begin position="232"/>
        <end position="251"/>
    </location>
</feature>
<dbReference type="EMBL" id="MU001639">
    <property type="protein sequence ID" value="KAF2480757.1"/>
    <property type="molecule type" value="Genomic_DNA"/>
</dbReference>
<dbReference type="GO" id="GO:0005739">
    <property type="term" value="C:mitochondrion"/>
    <property type="evidence" value="ECO:0007669"/>
    <property type="project" value="UniProtKB-SubCell"/>
</dbReference>
<dbReference type="AlphaFoldDB" id="A0A6A6PNC4"/>
<comment type="similarity">
    <text evidence="2">Belongs to the mitochondrion-specific ribosomal protein mS41 family.</text>
</comment>
<gene>
    <name evidence="7" type="ORF">BDY17DRAFT_230158</name>
</gene>
<comment type="subcellular location">
    <subcellularLocation>
        <location evidence="1">Mitochondrion</location>
    </subcellularLocation>
</comment>
<evidence type="ECO:0000256" key="5">
    <source>
        <dbReference type="SAM" id="MobiDB-lite"/>
    </source>
</evidence>
<dbReference type="Pfam" id="PF09597">
    <property type="entry name" value="SAM_Ribosomal_mS41"/>
    <property type="match status" value="1"/>
</dbReference>
<proteinExistence type="inferred from homology"/>
<dbReference type="PANTHER" id="PTHR28235">
    <property type="entry name" value="PROTEIN FYV4, MITOCHONDRIAL"/>
    <property type="match status" value="1"/>
</dbReference>
<keyword evidence="8" id="KW-1185">Reference proteome</keyword>
<dbReference type="InterPro" id="IPR019083">
    <property type="entry name" value="SAM_Ribosomal_mS41"/>
</dbReference>
<evidence type="ECO:0000256" key="2">
    <source>
        <dbReference type="ARBA" id="ARBA00010492"/>
    </source>
</evidence>
<dbReference type="RefSeq" id="XP_033587327.1">
    <property type="nucleotide sequence ID" value="XM_033730203.1"/>
</dbReference>
<dbReference type="GeneID" id="54471205"/>
<evidence type="ECO:0000259" key="6">
    <source>
        <dbReference type="SMART" id="SM01238"/>
    </source>
</evidence>
<evidence type="ECO:0000256" key="3">
    <source>
        <dbReference type="ARBA" id="ARBA00023128"/>
    </source>
</evidence>
<dbReference type="OrthoDB" id="18595at2759"/>
<reference evidence="7" key="1">
    <citation type="journal article" date="2020" name="Stud. Mycol.">
        <title>101 Dothideomycetes genomes: a test case for predicting lifestyles and emergence of pathogens.</title>
        <authorList>
            <person name="Haridas S."/>
            <person name="Albert R."/>
            <person name="Binder M."/>
            <person name="Bloem J."/>
            <person name="Labutti K."/>
            <person name="Salamov A."/>
            <person name="Andreopoulos B."/>
            <person name="Baker S."/>
            <person name="Barry K."/>
            <person name="Bills G."/>
            <person name="Bluhm B."/>
            <person name="Cannon C."/>
            <person name="Castanera R."/>
            <person name="Culley D."/>
            <person name="Daum C."/>
            <person name="Ezra D."/>
            <person name="Gonzalez J."/>
            <person name="Henrissat B."/>
            <person name="Kuo A."/>
            <person name="Liang C."/>
            <person name="Lipzen A."/>
            <person name="Lutzoni F."/>
            <person name="Magnuson J."/>
            <person name="Mondo S."/>
            <person name="Nolan M."/>
            <person name="Ohm R."/>
            <person name="Pangilinan J."/>
            <person name="Park H.-J."/>
            <person name="Ramirez L."/>
            <person name="Alfaro M."/>
            <person name="Sun H."/>
            <person name="Tritt A."/>
            <person name="Yoshinaga Y."/>
            <person name="Zwiers L.-H."/>
            <person name="Turgeon B."/>
            <person name="Goodwin S."/>
            <person name="Spatafora J."/>
            <person name="Crous P."/>
            <person name="Grigoriev I."/>
        </authorList>
    </citation>
    <scope>NUCLEOTIDE SEQUENCE</scope>
    <source>
        <strain evidence="7">CBS 113389</strain>
    </source>
</reference>
<keyword evidence="3" id="KW-0496">Mitochondrion</keyword>
<accession>A0A6A6PNC4</accession>
<evidence type="ECO:0000256" key="4">
    <source>
        <dbReference type="ARBA" id="ARBA00035129"/>
    </source>
</evidence>
<dbReference type="SMART" id="SM01238">
    <property type="entry name" value="IGR"/>
    <property type="match status" value="1"/>
</dbReference>
<evidence type="ECO:0000256" key="1">
    <source>
        <dbReference type="ARBA" id="ARBA00004173"/>
    </source>
</evidence>
<dbReference type="InterPro" id="IPR039603">
    <property type="entry name" value="Ribosomal_mS41"/>
</dbReference>
<evidence type="ECO:0000313" key="7">
    <source>
        <dbReference type="EMBL" id="KAF2480757.1"/>
    </source>
</evidence>
<feature type="domain" description="Small ribosomal subunit protein mS41 SAM" evidence="6">
    <location>
        <begin position="44"/>
        <end position="100"/>
    </location>
</feature>
<feature type="non-terminal residue" evidence="7">
    <location>
        <position position="1"/>
    </location>
</feature>